<comment type="similarity">
    <text evidence="1">Belongs to the peptidase S13 family.</text>
</comment>
<keyword evidence="3" id="KW-0121">Carboxypeptidase</keyword>
<dbReference type="NCBIfam" id="TIGR00666">
    <property type="entry name" value="PBP4"/>
    <property type="match status" value="1"/>
</dbReference>
<sequence length="486" mass="52605">MRRYYFILLVYLPLITRGQAPDSLAWAALQDAVGRFQAGESMRHGLLGISLINLENGQSLFNLNGEKSFPPASTMKLVTTAAALEILGDTFAFETYLEYDGAIVNGALDGNLYIRGTGDPSLGSSRFKDQTDSATVFNNWLGALQRAGIKKITGSIIADDRYFDSGTFEDTWALKDIGYAYGAGVTGLNWNENVLRIIFRPDAKAGAPALLIRSEPVTPGFKLVNSVTTGPTGSGTDARIFPLVAEKILRVEGSVPRGRKEVAVRGALLNPARVLAGYFSDFLTGKGLPVSGQPETAGIETEPGTKKLLHTYQSPPLSQLCRETNWWSVNIYADAMFKTMALKLAGKPDFATAAESLTSFWALKGVNTGGVIFKDGSGLARAALLSPDNLTEILQKASQFKSFGTFYEGIPIAGEAGTVRSRRFGNRLNVRAKSGSFEGTRTYAGYINTRSGLRLCFAVNANRYLPDATEEVTHALMEIVRLMSEL</sequence>
<keyword evidence="4" id="KW-1185">Reference proteome</keyword>
<evidence type="ECO:0000313" key="3">
    <source>
        <dbReference type="EMBL" id="GAA4439460.1"/>
    </source>
</evidence>
<evidence type="ECO:0000256" key="1">
    <source>
        <dbReference type="ARBA" id="ARBA00006096"/>
    </source>
</evidence>
<dbReference type="InterPro" id="IPR000667">
    <property type="entry name" value="Peptidase_S13"/>
</dbReference>
<comment type="caution">
    <text evidence="3">The sequence shown here is derived from an EMBL/GenBank/DDBJ whole genome shotgun (WGS) entry which is preliminary data.</text>
</comment>
<gene>
    <name evidence="3" type="primary">dacB_1</name>
    <name evidence="3" type="ORF">GCM10023091_21630</name>
</gene>
<reference evidence="4" key="1">
    <citation type="journal article" date="2019" name="Int. J. Syst. Evol. Microbiol.">
        <title>The Global Catalogue of Microorganisms (GCM) 10K type strain sequencing project: providing services to taxonomists for standard genome sequencing and annotation.</title>
        <authorList>
            <consortium name="The Broad Institute Genomics Platform"/>
            <consortium name="The Broad Institute Genome Sequencing Center for Infectious Disease"/>
            <person name="Wu L."/>
            <person name="Ma J."/>
        </authorList>
    </citation>
    <scope>NUCLEOTIDE SEQUENCE [LARGE SCALE GENOMIC DNA]</scope>
    <source>
        <strain evidence="4">JCM 31920</strain>
    </source>
</reference>
<dbReference type="PRINTS" id="PR00922">
    <property type="entry name" value="DADACBPTASE3"/>
</dbReference>
<accession>A0ABP8LZC0</accession>
<dbReference type="Gene3D" id="3.40.710.10">
    <property type="entry name" value="DD-peptidase/beta-lactamase superfamily"/>
    <property type="match status" value="2"/>
</dbReference>
<evidence type="ECO:0000313" key="4">
    <source>
        <dbReference type="Proteomes" id="UP001501508"/>
    </source>
</evidence>
<name>A0ABP8LZC0_9BACT</name>
<dbReference type="EMBL" id="BAABEY010000021">
    <property type="protein sequence ID" value="GAA4439460.1"/>
    <property type="molecule type" value="Genomic_DNA"/>
</dbReference>
<dbReference type="GO" id="GO:0004180">
    <property type="term" value="F:carboxypeptidase activity"/>
    <property type="evidence" value="ECO:0007669"/>
    <property type="project" value="UniProtKB-KW"/>
</dbReference>
<dbReference type="InterPro" id="IPR012338">
    <property type="entry name" value="Beta-lactam/transpept-like"/>
</dbReference>
<dbReference type="Pfam" id="PF02113">
    <property type="entry name" value="Peptidase_S13"/>
    <property type="match status" value="1"/>
</dbReference>
<dbReference type="RefSeq" id="WP_345028778.1">
    <property type="nucleotide sequence ID" value="NZ_BAABEY010000021.1"/>
</dbReference>
<dbReference type="Gene3D" id="3.50.80.20">
    <property type="entry name" value="D-Ala-D-Ala carboxypeptidase C, peptidase S13"/>
    <property type="match status" value="1"/>
</dbReference>
<dbReference type="PANTHER" id="PTHR30023">
    <property type="entry name" value="D-ALANYL-D-ALANINE CARBOXYPEPTIDASE"/>
    <property type="match status" value="1"/>
</dbReference>
<keyword evidence="3" id="KW-0645">Protease</keyword>
<keyword evidence="2" id="KW-0378">Hydrolase</keyword>
<dbReference type="PANTHER" id="PTHR30023:SF0">
    <property type="entry name" value="PENICILLIN-SENSITIVE CARBOXYPEPTIDASE A"/>
    <property type="match status" value="1"/>
</dbReference>
<dbReference type="SUPFAM" id="SSF56601">
    <property type="entry name" value="beta-lactamase/transpeptidase-like"/>
    <property type="match status" value="1"/>
</dbReference>
<organism evidence="3 4">
    <name type="scientific">Ravibacter arvi</name>
    <dbReference type="NCBI Taxonomy" id="2051041"/>
    <lineage>
        <taxon>Bacteria</taxon>
        <taxon>Pseudomonadati</taxon>
        <taxon>Bacteroidota</taxon>
        <taxon>Cytophagia</taxon>
        <taxon>Cytophagales</taxon>
        <taxon>Spirosomataceae</taxon>
        <taxon>Ravibacter</taxon>
    </lineage>
</organism>
<dbReference type="Proteomes" id="UP001501508">
    <property type="component" value="Unassembled WGS sequence"/>
</dbReference>
<proteinExistence type="inferred from homology"/>
<protein>
    <submittedName>
        <fullName evidence="3">D-alanyl-D-alanine carboxypeptidase/D-alanyl-D-alanine-endopeptidase</fullName>
    </submittedName>
</protein>
<evidence type="ECO:0000256" key="2">
    <source>
        <dbReference type="ARBA" id="ARBA00022801"/>
    </source>
</evidence>